<sequence>MTIHEPDALAKTNRINMLFDFYELLLTDKQRTFLKYYFHDDYSLGEIADEFSISRQAVYEHVKRAESVLESYESKLQLIDKHEAAQAWLSKLEAIAEDSSVSDELSTQMRQIAQGLRATEQL</sequence>
<evidence type="ECO:0000313" key="5">
    <source>
        <dbReference type="Proteomes" id="UP000275368"/>
    </source>
</evidence>
<dbReference type="KEGG" id="pbk:Back11_22480"/>
<dbReference type="PANTHER" id="PTHR40083">
    <property type="entry name" value="UPF0122 PROTEIN CBO2450/CLC_2298"/>
    <property type="match status" value="1"/>
</dbReference>
<comment type="function">
    <text evidence="2 3">Might take part in the signal recognition particle (SRP) pathway. This is inferred from the conservation of its genetic proximity to ftsY/ffh. May be a regulatory protein.</text>
</comment>
<reference evidence="4 5" key="1">
    <citation type="submission" date="2018-11" db="EMBL/GenBank/DDBJ databases">
        <title>Complete genome sequence of Paenibacillus baekrokdamisoli strain KCTC 33723.</title>
        <authorList>
            <person name="Kang S.W."/>
            <person name="Lee K.C."/>
            <person name="Kim K.K."/>
            <person name="Kim J.S."/>
            <person name="Kim D.S."/>
            <person name="Ko S.H."/>
            <person name="Yang S.H."/>
            <person name="Lee J.S."/>
        </authorList>
    </citation>
    <scope>NUCLEOTIDE SEQUENCE [LARGE SCALE GENOMIC DNA]</scope>
    <source>
        <strain evidence="4 5">KCTC 33723</strain>
    </source>
</reference>
<dbReference type="EMBL" id="AP019308">
    <property type="protein sequence ID" value="BBH20903.1"/>
    <property type="molecule type" value="Genomic_DNA"/>
</dbReference>
<keyword evidence="5" id="KW-1185">Reference proteome</keyword>
<dbReference type="InterPro" id="IPR036388">
    <property type="entry name" value="WH-like_DNA-bd_sf"/>
</dbReference>
<evidence type="ECO:0000313" key="4">
    <source>
        <dbReference type="EMBL" id="BBH20903.1"/>
    </source>
</evidence>
<name>A0A3G9J7P8_9BACL</name>
<dbReference type="NCBIfam" id="NF045758">
    <property type="entry name" value="YlxM"/>
    <property type="match status" value="1"/>
</dbReference>
<dbReference type="InterPro" id="IPR054831">
    <property type="entry name" value="UPF0122_fam_protein"/>
</dbReference>
<evidence type="ECO:0000256" key="1">
    <source>
        <dbReference type="ARBA" id="ARBA00008720"/>
    </source>
</evidence>
<proteinExistence type="inferred from homology"/>
<dbReference type="InterPro" id="IPR007394">
    <property type="entry name" value="UPF0122"/>
</dbReference>
<dbReference type="InterPro" id="IPR013324">
    <property type="entry name" value="RNA_pol_sigma_r3/r4-like"/>
</dbReference>
<evidence type="ECO:0000256" key="2">
    <source>
        <dbReference type="ARBA" id="ARBA00024764"/>
    </source>
</evidence>
<dbReference type="SUPFAM" id="SSF88659">
    <property type="entry name" value="Sigma3 and sigma4 domains of RNA polymerase sigma factors"/>
    <property type="match status" value="1"/>
</dbReference>
<dbReference type="HAMAP" id="MF_00245">
    <property type="entry name" value="UPF0122"/>
    <property type="match status" value="1"/>
</dbReference>
<dbReference type="Gene3D" id="1.10.10.10">
    <property type="entry name" value="Winged helix-like DNA-binding domain superfamily/Winged helix DNA-binding domain"/>
    <property type="match status" value="1"/>
</dbReference>
<dbReference type="Proteomes" id="UP000275368">
    <property type="component" value="Chromosome"/>
</dbReference>
<dbReference type="Pfam" id="PF04297">
    <property type="entry name" value="UPF0122"/>
    <property type="match status" value="1"/>
</dbReference>
<accession>A0A3G9J7P8</accession>
<gene>
    <name evidence="4" type="ORF">Back11_22480</name>
</gene>
<dbReference type="AlphaFoldDB" id="A0A3G9J7P8"/>
<protein>
    <recommendedName>
        <fullName evidence="3">UPF0122 protein Back11_22480</fullName>
    </recommendedName>
</protein>
<evidence type="ECO:0000256" key="3">
    <source>
        <dbReference type="HAMAP-Rule" id="MF_00245"/>
    </source>
</evidence>
<dbReference type="NCBIfam" id="NF001070">
    <property type="entry name" value="PRK00118.1-6"/>
    <property type="match status" value="1"/>
</dbReference>
<organism evidence="4 5">
    <name type="scientific">Paenibacillus baekrokdamisoli</name>
    <dbReference type="NCBI Taxonomy" id="1712516"/>
    <lineage>
        <taxon>Bacteria</taxon>
        <taxon>Bacillati</taxon>
        <taxon>Bacillota</taxon>
        <taxon>Bacilli</taxon>
        <taxon>Bacillales</taxon>
        <taxon>Paenibacillaceae</taxon>
        <taxon>Paenibacillus</taxon>
    </lineage>
</organism>
<comment type="similarity">
    <text evidence="1 3">Belongs to the UPF0122 family.</text>
</comment>
<dbReference type="PANTHER" id="PTHR40083:SF1">
    <property type="entry name" value="UPF0122 PROTEIN YLXM"/>
    <property type="match status" value="1"/>
</dbReference>